<evidence type="ECO:0000256" key="2">
    <source>
        <dbReference type="ARBA" id="ARBA00022898"/>
    </source>
</evidence>
<dbReference type="GO" id="GO:0006565">
    <property type="term" value="P:L-serine catabolic process"/>
    <property type="evidence" value="ECO:0007669"/>
    <property type="project" value="TreeGrafter"/>
</dbReference>
<dbReference type="InterPro" id="IPR001926">
    <property type="entry name" value="TrpB-like_PALP"/>
</dbReference>
<evidence type="ECO:0000259" key="4">
    <source>
        <dbReference type="Pfam" id="PF00291"/>
    </source>
</evidence>
<dbReference type="Proteomes" id="UP000639396">
    <property type="component" value="Unassembled WGS sequence"/>
</dbReference>
<protein>
    <submittedName>
        <fullName evidence="5">Pyridoxal-phosphate dependent enzyme</fullName>
    </submittedName>
</protein>
<evidence type="ECO:0000256" key="3">
    <source>
        <dbReference type="ARBA" id="ARBA00023239"/>
    </source>
</evidence>
<proteinExistence type="predicted"/>
<organism evidence="5 6">
    <name type="scientific">Paenibacillus oceani</name>
    <dbReference type="NCBI Taxonomy" id="2772510"/>
    <lineage>
        <taxon>Bacteria</taxon>
        <taxon>Bacillati</taxon>
        <taxon>Bacillota</taxon>
        <taxon>Bacilli</taxon>
        <taxon>Bacillales</taxon>
        <taxon>Paenibacillaceae</taxon>
        <taxon>Paenibacillus</taxon>
    </lineage>
</organism>
<evidence type="ECO:0000313" key="5">
    <source>
        <dbReference type="EMBL" id="MBD2861433.1"/>
    </source>
</evidence>
<gene>
    <name evidence="5" type="ORF">IDH45_05430</name>
</gene>
<comment type="cofactor">
    <cofactor evidence="1">
        <name>pyridoxal 5'-phosphate</name>
        <dbReference type="ChEBI" id="CHEBI:597326"/>
    </cofactor>
</comment>
<dbReference type="PANTHER" id="PTHR48078:SF6">
    <property type="entry name" value="L-THREONINE DEHYDRATASE CATABOLIC TDCB"/>
    <property type="match status" value="1"/>
</dbReference>
<dbReference type="GO" id="GO:0006567">
    <property type="term" value="P:L-threonine catabolic process"/>
    <property type="evidence" value="ECO:0007669"/>
    <property type="project" value="TreeGrafter"/>
</dbReference>
<dbReference type="GO" id="GO:0003941">
    <property type="term" value="F:L-serine ammonia-lyase activity"/>
    <property type="evidence" value="ECO:0007669"/>
    <property type="project" value="TreeGrafter"/>
</dbReference>
<dbReference type="AlphaFoldDB" id="A0A927C4Y7"/>
<name>A0A927C4Y7_9BACL</name>
<evidence type="ECO:0000313" key="6">
    <source>
        <dbReference type="Proteomes" id="UP000639396"/>
    </source>
</evidence>
<dbReference type="PANTHER" id="PTHR48078">
    <property type="entry name" value="THREONINE DEHYDRATASE, MITOCHONDRIAL-RELATED"/>
    <property type="match status" value="1"/>
</dbReference>
<dbReference type="InterPro" id="IPR036052">
    <property type="entry name" value="TrpB-like_PALP_sf"/>
</dbReference>
<dbReference type="RefSeq" id="WP_190925466.1">
    <property type="nucleotide sequence ID" value="NZ_JACXJA010000006.1"/>
</dbReference>
<sequence>MMKTARCWECGRTTTDMRLYACPDCGGILMLQYEGVTESWKDDGQPGLWKYHRLLPDVPEACRLYLGEGATPLIPSRRLAKRLKVGELYFKLEGGNPTGSYKDRIAAIGVSRALAGGRSACIGTTSGNAGAAVAAYAAGAGIPYHLFVLEHMAEAKLAQVLAYGANVRKVKRFGTDPEVGDKVFGRIFEAARLNDWEVMITAFRYNTYAMEGVKTISFELAEQLQAPPTRVYAPAGGAGLYVGIWKGFEELHALGAIPVKPHMTAVQSAGCSNIVRAYEAGGRTPAPGPSTSLISGLQVPNPPDGTIALDIMARGDGSALAVEDEEIWEAQRLLAEEEGIFGEPAAAVSLAGLIRRCREQGGLPDERAVCVITGVGFKDGNRLLDMVAHKHVPLLEVERLDI</sequence>
<dbReference type="GO" id="GO:0009097">
    <property type="term" value="P:isoleucine biosynthetic process"/>
    <property type="evidence" value="ECO:0007669"/>
    <property type="project" value="TreeGrafter"/>
</dbReference>
<reference evidence="5" key="1">
    <citation type="submission" date="2020-09" db="EMBL/GenBank/DDBJ databases">
        <title>A novel bacterium of genus Paenibacillus, isolated from South China Sea.</title>
        <authorList>
            <person name="Huang H."/>
            <person name="Mo K."/>
            <person name="Hu Y."/>
        </authorList>
    </citation>
    <scope>NUCLEOTIDE SEQUENCE</scope>
    <source>
        <strain evidence="5">IB182363</strain>
    </source>
</reference>
<keyword evidence="2" id="KW-0663">Pyridoxal phosphate</keyword>
<dbReference type="EMBL" id="JACXJA010000006">
    <property type="protein sequence ID" value="MBD2861433.1"/>
    <property type="molecule type" value="Genomic_DNA"/>
</dbReference>
<dbReference type="Pfam" id="PF00291">
    <property type="entry name" value="PALP"/>
    <property type="match status" value="1"/>
</dbReference>
<dbReference type="InterPro" id="IPR050147">
    <property type="entry name" value="Ser/Thr_Dehydratase"/>
</dbReference>
<keyword evidence="3" id="KW-0456">Lyase</keyword>
<dbReference type="Gene3D" id="3.40.50.1100">
    <property type="match status" value="2"/>
</dbReference>
<dbReference type="SUPFAM" id="SSF53686">
    <property type="entry name" value="Tryptophan synthase beta subunit-like PLP-dependent enzymes"/>
    <property type="match status" value="1"/>
</dbReference>
<keyword evidence="6" id="KW-1185">Reference proteome</keyword>
<accession>A0A927C4Y7</accession>
<dbReference type="GO" id="GO:0004794">
    <property type="term" value="F:threonine deaminase activity"/>
    <property type="evidence" value="ECO:0007669"/>
    <property type="project" value="TreeGrafter"/>
</dbReference>
<evidence type="ECO:0000256" key="1">
    <source>
        <dbReference type="ARBA" id="ARBA00001933"/>
    </source>
</evidence>
<comment type="caution">
    <text evidence="5">The sequence shown here is derived from an EMBL/GenBank/DDBJ whole genome shotgun (WGS) entry which is preliminary data.</text>
</comment>
<feature type="domain" description="Tryptophan synthase beta chain-like PALP" evidence="4">
    <location>
        <begin position="66"/>
        <end position="374"/>
    </location>
</feature>